<dbReference type="InterPro" id="IPR012873">
    <property type="entry name" value="DUF1672"/>
</dbReference>
<evidence type="ECO:0000313" key="1">
    <source>
        <dbReference type="EMBL" id="MDY0409407.1"/>
    </source>
</evidence>
<gene>
    <name evidence="1" type="ORF">RWD45_13530</name>
</gene>
<dbReference type="RefSeq" id="WP_320380200.1">
    <property type="nucleotide sequence ID" value="NZ_JAWDIQ010000002.1"/>
</dbReference>
<name>A0ABU5CU81_9BACI</name>
<comment type="caution">
    <text evidence="1">The sequence shown here is derived from an EMBL/GenBank/DDBJ whole genome shotgun (WGS) entry which is preliminary data.</text>
</comment>
<reference evidence="1 2" key="1">
    <citation type="submission" date="2023-10" db="EMBL/GenBank/DDBJ databases">
        <title>Virgibacillus soli CC-YMP-6 genome.</title>
        <authorList>
            <person name="Miliotis G."/>
            <person name="Sengupta P."/>
            <person name="Hameed A."/>
            <person name="Chuvochina M."/>
            <person name="Mcdonagh F."/>
            <person name="Simpson A.C."/>
            <person name="Singh N.K."/>
            <person name="Rekha P.D."/>
            <person name="Raman K."/>
            <person name="Hugenholtz P."/>
            <person name="Venkateswaran K."/>
        </authorList>
    </citation>
    <scope>NUCLEOTIDE SEQUENCE [LARGE SCALE GENOMIC DNA]</scope>
    <source>
        <strain evidence="1 2">CC-YMP-6</strain>
    </source>
</reference>
<proteinExistence type="predicted"/>
<dbReference type="EMBL" id="JAWDIQ010000002">
    <property type="protein sequence ID" value="MDY0409407.1"/>
    <property type="molecule type" value="Genomic_DNA"/>
</dbReference>
<protein>
    <submittedName>
        <fullName evidence="1">DUF1672 family protein</fullName>
    </submittedName>
</protein>
<evidence type="ECO:0000313" key="2">
    <source>
        <dbReference type="Proteomes" id="UP001275315"/>
    </source>
</evidence>
<keyword evidence="2" id="KW-1185">Reference proteome</keyword>
<sequence length="167" mass="19508">MERAIAGGLYAFAFEEEFNRLDKFLEEKTEQFPIVGITEEMVKYVEADGYTTPYYFLAPFGDVYDNIVEKNLENPAISKEEVRTFLENNRQELHKVNVAIQLYMKEEYTAPDKEILEQIASDIENMSDIPYGSYSIHLNDNYIDKKRGTGLKDNTIRRSNQNKIIKR</sequence>
<accession>A0ABU5CU81</accession>
<dbReference type="Proteomes" id="UP001275315">
    <property type="component" value="Unassembled WGS sequence"/>
</dbReference>
<organism evidence="1 2">
    <name type="scientific">Paracerasibacillus soli</name>
    <dbReference type="NCBI Taxonomy" id="480284"/>
    <lineage>
        <taxon>Bacteria</taxon>
        <taxon>Bacillati</taxon>
        <taxon>Bacillota</taxon>
        <taxon>Bacilli</taxon>
        <taxon>Bacillales</taxon>
        <taxon>Bacillaceae</taxon>
        <taxon>Paracerasibacillus</taxon>
    </lineage>
</organism>
<dbReference type="Pfam" id="PF07901">
    <property type="entry name" value="DUF1672"/>
    <property type="match status" value="1"/>
</dbReference>